<proteinExistence type="predicted"/>
<dbReference type="KEGG" id="swp:swp_1050"/>
<dbReference type="Proteomes" id="UP000000753">
    <property type="component" value="Chromosome"/>
</dbReference>
<dbReference type="HOGENOM" id="CLU_3405386_0_0_6"/>
<name>B8CJ90_SHEPW</name>
<reference evidence="1 2" key="1">
    <citation type="journal article" date="2008" name="PLoS ONE">
        <title>Environmental adaptation: genomic analysis of the piezotolerant and psychrotolerant deep-sea iron reducing bacterium Shewanella piezotolerans WP3.</title>
        <authorList>
            <person name="Wang F."/>
            <person name="Wang J."/>
            <person name="Jian H."/>
            <person name="Zhang B."/>
            <person name="Li S."/>
            <person name="Wang F."/>
            <person name="Zeng X."/>
            <person name="Gao L."/>
            <person name="Bartlett D.H."/>
            <person name="Yu J."/>
            <person name="Hu S."/>
            <person name="Xiao X."/>
        </authorList>
    </citation>
    <scope>NUCLEOTIDE SEQUENCE [LARGE SCALE GENOMIC DNA]</scope>
    <source>
        <strain evidence="2">WP3 / JCM 13877</strain>
    </source>
</reference>
<dbReference type="AlphaFoldDB" id="B8CJ90"/>
<sequence length="30" mass="3422">MVHNKGQHLLTFHYSGSSSRNITHDIEQAI</sequence>
<evidence type="ECO:0000313" key="1">
    <source>
        <dbReference type="EMBL" id="ACJ27852.1"/>
    </source>
</evidence>
<keyword evidence="2" id="KW-1185">Reference proteome</keyword>
<gene>
    <name evidence="1" type="ordered locus">swp_1050</name>
</gene>
<evidence type="ECO:0000313" key="2">
    <source>
        <dbReference type="Proteomes" id="UP000000753"/>
    </source>
</evidence>
<accession>B8CJ90</accession>
<protein>
    <submittedName>
        <fullName evidence="1">Uncharacterized protein</fullName>
    </submittedName>
</protein>
<organism evidence="1 2">
    <name type="scientific">Shewanella piezotolerans (strain WP3 / JCM 13877)</name>
    <dbReference type="NCBI Taxonomy" id="225849"/>
    <lineage>
        <taxon>Bacteria</taxon>
        <taxon>Pseudomonadati</taxon>
        <taxon>Pseudomonadota</taxon>
        <taxon>Gammaproteobacteria</taxon>
        <taxon>Alteromonadales</taxon>
        <taxon>Shewanellaceae</taxon>
        <taxon>Shewanella</taxon>
    </lineage>
</organism>
<dbReference type="EMBL" id="CP000472">
    <property type="protein sequence ID" value="ACJ27852.1"/>
    <property type="molecule type" value="Genomic_DNA"/>
</dbReference>